<dbReference type="AlphaFoldDB" id="A0A6M5Z0Y9"/>
<protein>
    <submittedName>
        <fullName evidence="1">Uncharacterized protein</fullName>
    </submittedName>
</protein>
<dbReference type="KEGG" id="ftj:FTUN_7018"/>
<keyword evidence="2" id="KW-1185">Reference proteome</keyword>
<proteinExistence type="predicted"/>
<evidence type="ECO:0000313" key="2">
    <source>
        <dbReference type="Proteomes" id="UP000503447"/>
    </source>
</evidence>
<accession>A0A6M5Z0Y9</accession>
<organism evidence="1 2">
    <name type="scientific">Frigoriglobus tundricola</name>
    <dbReference type="NCBI Taxonomy" id="2774151"/>
    <lineage>
        <taxon>Bacteria</taxon>
        <taxon>Pseudomonadati</taxon>
        <taxon>Planctomycetota</taxon>
        <taxon>Planctomycetia</taxon>
        <taxon>Gemmatales</taxon>
        <taxon>Gemmataceae</taxon>
        <taxon>Frigoriglobus</taxon>
    </lineage>
</organism>
<name>A0A6M5Z0Y9_9BACT</name>
<reference evidence="2" key="1">
    <citation type="submission" date="2020-05" db="EMBL/GenBank/DDBJ databases">
        <title>Frigoriglobus tundricola gen. nov., sp. nov., a psychrotolerant cellulolytic planctomycete of the family Gemmataceae with two divergent copies of 16S rRNA gene.</title>
        <authorList>
            <person name="Kulichevskaya I.S."/>
            <person name="Ivanova A.A."/>
            <person name="Naumoff D.G."/>
            <person name="Beletsky A.V."/>
            <person name="Rijpstra W.I.C."/>
            <person name="Sinninghe Damste J.S."/>
            <person name="Mardanov A.V."/>
            <person name="Ravin N.V."/>
            <person name="Dedysh S.N."/>
        </authorList>
    </citation>
    <scope>NUCLEOTIDE SEQUENCE [LARGE SCALE GENOMIC DNA]</scope>
    <source>
        <strain evidence="2">PL17</strain>
    </source>
</reference>
<sequence length="180" mass="19665">MCYCEGRSPLSFRRLVTSDTIISIDLGRYKSVTCLYTRSTRVRTFRTVDTTSEELAEIWSKHPGAVVVIEACSNAGWGLDRAVAAGPVVNVATPRARCGSSLDSNSYHAECVCPEVLELAKESVGLLTAFRGADPLWAIHVSPGRAGGVLIEWADARSEHELELEPDGTWGFLHTERVTK</sequence>
<dbReference type="Proteomes" id="UP000503447">
    <property type="component" value="Chromosome"/>
</dbReference>
<evidence type="ECO:0000313" key="1">
    <source>
        <dbReference type="EMBL" id="QJW99406.1"/>
    </source>
</evidence>
<dbReference type="EMBL" id="CP053452">
    <property type="protein sequence ID" value="QJW99406.1"/>
    <property type="molecule type" value="Genomic_DNA"/>
</dbReference>
<gene>
    <name evidence="1" type="ORF">FTUN_7018</name>
</gene>